<evidence type="ECO:0000313" key="3">
    <source>
        <dbReference type="Proteomes" id="UP000799438"/>
    </source>
</evidence>
<reference evidence="2" key="1">
    <citation type="journal article" date="2020" name="Stud. Mycol.">
        <title>101 Dothideomycetes genomes: a test case for predicting lifestyles and emergence of pathogens.</title>
        <authorList>
            <person name="Haridas S."/>
            <person name="Albert R."/>
            <person name="Binder M."/>
            <person name="Bloem J."/>
            <person name="Labutti K."/>
            <person name="Salamov A."/>
            <person name="Andreopoulos B."/>
            <person name="Baker S."/>
            <person name="Barry K."/>
            <person name="Bills G."/>
            <person name="Bluhm B."/>
            <person name="Cannon C."/>
            <person name="Castanera R."/>
            <person name="Culley D."/>
            <person name="Daum C."/>
            <person name="Ezra D."/>
            <person name="Gonzalez J."/>
            <person name="Henrissat B."/>
            <person name="Kuo A."/>
            <person name="Liang C."/>
            <person name="Lipzen A."/>
            <person name="Lutzoni F."/>
            <person name="Magnuson J."/>
            <person name="Mondo S."/>
            <person name="Nolan M."/>
            <person name="Ohm R."/>
            <person name="Pangilinan J."/>
            <person name="Park H.-J."/>
            <person name="Ramirez L."/>
            <person name="Alfaro M."/>
            <person name="Sun H."/>
            <person name="Tritt A."/>
            <person name="Yoshinaga Y."/>
            <person name="Zwiers L.-H."/>
            <person name="Turgeon B."/>
            <person name="Goodwin S."/>
            <person name="Spatafora J."/>
            <person name="Crous P."/>
            <person name="Grigoriev I."/>
        </authorList>
    </citation>
    <scope>NUCLEOTIDE SEQUENCE</scope>
    <source>
        <strain evidence="2">CBS 121167</strain>
    </source>
</reference>
<gene>
    <name evidence="2" type="ORF">K452DRAFT_159100</name>
</gene>
<evidence type="ECO:0000256" key="1">
    <source>
        <dbReference type="SAM" id="MobiDB-lite"/>
    </source>
</evidence>
<dbReference type="AlphaFoldDB" id="A0A6A6BHA4"/>
<accession>A0A6A6BHA4</accession>
<feature type="region of interest" description="Disordered" evidence="1">
    <location>
        <begin position="1"/>
        <end position="29"/>
    </location>
</feature>
<evidence type="ECO:0000313" key="2">
    <source>
        <dbReference type="EMBL" id="KAF2143529.1"/>
    </source>
</evidence>
<name>A0A6A6BHA4_9PEZI</name>
<dbReference type="RefSeq" id="XP_033399241.1">
    <property type="nucleotide sequence ID" value="XM_033535644.1"/>
</dbReference>
<sequence>MYMNFRNGKGSHYGANGDWKSSRTKPPGQALKEGDHFTVQFENVDVHKSPYCAPNPTCENDGFQFHMTSLKENGIMKAPYDPDESNTYRITDQSGDLNHYHVRVTRSGNGAKDAKVELWGYGGDTKHSKGTQHTTNFDAGHDFEVHGFPKSLFIKPKDNKLDGELDFRYHEKNQPINHDKYAYFEWTTNSKGRYSSTASNKYCEGKSSGQGAQAKHVWDCRFPGY</sequence>
<dbReference type="Proteomes" id="UP000799438">
    <property type="component" value="Unassembled WGS sequence"/>
</dbReference>
<dbReference type="GeneID" id="54293138"/>
<protein>
    <submittedName>
        <fullName evidence="2">Uncharacterized protein</fullName>
    </submittedName>
</protein>
<organism evidence="2 3">
    <name type="scientific">Aplosporella prunicola CBS 121167</name>
    <dbReference type="NCBI Taxonomy" id="1176127"/>
    <lineage>
        <taxon>Eukaryota</taxon>
        <taxon>Fungi</taxon>
        <taxon>Dikarya</taxon>
        <taxon>Ascomycota</taxon>
        <taxon>Pezizomycotina</taxon>
        <taxon>Dothideomycetes</taxon>
        <taxon>Dothideomycetes incertae sedis</taxon>
        <taxon>Botryosphaeriales</taxon>
        <taxon>Aplosporellaceae</taxon>
        <taxon>Aplosporella</taxon>
    </lineage>
</organism>
<keyword evidence="3" id="KW-1185">Reference proteome</keyword>
<dbReference type="EMBL" id="ML995481">
    <property type="protein sequence ID" value="KAF2143529.1"/>
    <property type="molecule type" value="Genomic_DNA"/>
</dbReference>
<dbReference type="OrthoDB" id="3638749at2759"/>
<proteinExistence type="predicted"/>